<evidence type="ECO:0000256" key="1">
    <source>
        <dbReference type="SAM" id="Coils"/>
    </source>
</evidence>
<feature type="region of interest" description="Disordered" evidence="2">
    <location>
        <begin position="495"/>
        <end position="522"/>
    </location>
</feature>
<feature type="coiled-coil region" evidence="1">
    <location>
        <begin position="193"/>
        <end position="220"/>
    </location>
</feature>
<keyword evidence="4" id="KW-1185">Reference proteome</keyword>
<accession>A0A0V0Q7F5</accession>
<gene>
    <name evidence="3" type="ORF">PPERSA_02135</name>
</gene>
<reference evidence="3 4" key="1">
    <citation type="journal article" date="2015" name="Sci. Rep.">
        <title>Genome of the facultative scuticociliatosis pathogen Pseudocohnilembus persalinus provides insight into its virulence through horizontal gene transfer.</title>
        <authorList>
            <person name="Xiong J."/>
            <person name="Wang G."/>
            <person name="Cheng J."/>
            <person name="Tian M."/>
            <person name="Pan X."/>
            <person name="Warren A."/>
            <person name="Jiang C."/>
            <person name="Yuan D."/>
            <person name="Miao W."/>
        </authorList>
    </citation>
    <scope>NUCLEOTIDE SEQUENCE [LARGE SCALE GENOMIC DNA]</scope>
    <source>
        <strain evidence="3">36N120E</strain>
    </source>
</reference>
<dbReference type="InParanoid" id="A0A0V0Q7F5"/>
<feature type="coiled-coil region" evidence="1">
    <location>
        <begin position="97"/>
        <end position="159"/>
    </location>
</feature>
<organism evidence="3 4">
    <name type="scientific">Pseudocohnilembus persalinus</name>
    <name type="common">Ciliate</name>
    <dbReference type="NCBI Taxonomy" id="266149"/>
    <lineage>
        <taxon>Eukaryota</taxon>
        <taxon>Sar</taxon>
        <taxon>Alveolata</taxon>
        <taxon>Ciliophora</taxon>
        <taxon>Intramacronucleata</taxon>
        <taxon>Oligohymenophorea</taxon>
        <taxon>Scuticociliatia</taxon>
        <taxon>Philasterida</taxon>
        <taxon>Pseudocohnilembidae</taxon>
        <taxon>Pseudocohnilembus</taxon>
    </lineage>
</organism>
<proteinExistence type="predicted"/>
<sequence length="609" mass="72759">MAQIQIKKDNKINQKFDSCLRKQINDWCDQTLQFKQEENDLKQDQKEDSLMITEFVQQNYSFDKNQQFQNEKIKLFEFFQSFYYISSQFNQQNDSKIQSLQTLVGKLETKLNDAELQQKLQSEKQIQYEQKNSYIQNLLNEQQSEIQELKERLGNITKFDLKEIWDKLEKHNKNMQILDIKIKNQSQIQVRDRNDIQNKIEELQLELQEQFESIKKNIQENKIYHQNNLDINVVQLQKLIKENQNSIENHLPQINALQTNLNKWVKTFQQQNSACLNKIQFIIDQNLLDISNEIQDQQRMQQIALQDLLDKSILNRNNCDYDNKLNKKKRKIQSESKEQINENYKSNISGISDKILYNQSKTSPLHKLDFELQKLNLTTTNLQNGLKPKQLRFKRTYTFQEADKQEKKNQNKHIKDIYGMNEKVPRKNAPNYQQYEIQLKELKNFQEQQFLPTQKNINNSLEQIKKSEQLLFGDYQKKYDNLNYSRKYIKDVNYSTPNKVKNNNKINSGSDKKQSSTKQKNQCHFSQNNINTNHLNQRIINEQKNPQNGKAIKQILKQNAFNDIDLNKKIASINQQEINQNQDKHLQTQQIQYNNLLSEYGLKIDTQRK</sequence>
<keyword evidence="1" id="KW-0175">Coiled coil</keyword>
<feature type="compositionally biased region" description="Polar residues" evidence="2">
    <location>
        <begin position="495"/>
        <end position="509"/>
    </location>
</feature>
<dbReference type="Proteomes" id="UP000054937">
    <property type="component" value="Unassembled WGS sequence"/>
</dbReference>
<name>A0A0V0Q7F5_PSEPJ</name>
<dbReference type="EMBL" id="LDAU01000267">
    <property type="protein sequence ID" value="KRW98157.1"/>
    <property type="molecule type" value="Genomic_DNA"/>
</dbReference>
<evidence type="ECO:0000313" key="3">
    <source>
        <dbReference type="EMBL" id="KRW98157.1"/>
    </source>
</evidence>
<comment type="caution">
    <text evidence="3">The sequence shown here is derived from an EMBL/GenBank/DDBJ whole genome shotgun (WGS) entry which is preliminary data.</text>
</comment>
<evidence type="ECO:0000313" key="4">
    <source>
        <dbReference type="Proteomes" id="UP000054937"/>
    </source>
</evidence>
<evidence type="ECO:0000256" key="2">
    <source>
        <dbReference type="SAM" id="MobiDB-lite"/>
    </source>
</evidence>
<protein>
    <submittedName>
        <fullName evidence="3">Uncharacterized protein</fullName>
    </submittedName>
</protein>
<dbReference type="AlphaFoldDB" id="A0A0V0Q7F5"/>